<keyword evidence="2" id="KW-1185">Reference proteome</keyword>
<sequence>MKVTIETSGQKYSVTLEMDDKTYVANHELTSYGAHQIGGVNFDEQDFDRELEYIMSDIESQAYELAYYDAETRERSESDEDGDDE</sequence>
<name>A0A0P9GNF5_9BACL</name>
<protein>
    <submittedName>
        <fullName evidence="1">Uncharacterized protein</fullName>
    </submittedName>
</protein>
<dbReference type="STRING" id="471514.AN477_19750"/>
<dbReference type="Proteomes" id="UP000050482">
    <property type="component" value="Unassembled WGS sequence"/>
</dbReference>
<dbReference type="RefSeq" id="WP_054970912.1">
    <property type="nucleotide sequence ID" value="NZ_LJCO01000085.1"/>
</dbReference>
<proteinExistence type="predicted"/>
<organism evidence="1 2">
    <name type="scientific">Alicyclobacillus ferrooxydans</name>
    <dbReference type="NCBI Taxonomy" id="471514"/>
    <lineage>
        <taxon>Bacteria</taxon>
        <taxon>Bacillati</taxon>
        <taxon>Bacillota</taxon>
        <taxon>Bacilli</taxon>
        <taxon>Bacillales</taxon>
        <taxon>Alicyclobacillaceae</taxon>
        <taxon>Alicyclobacillus</taxon>
    </lineage>
</organism>
<dbReference type="PATRIC" id="fig|471514.4.peg.1053"/>
<evidence type="ECO:0000313" key="1">
    <source>
        <dbReference type="EMBL" id="KPV42006.1"/>
    </source>
</evidence>
<dbReference type="AlphaFoldDB" id="A0A0P9GNF5"/>
<dbReference type="EMBL" id="LJCO01000085">
    <property type="protein sequence ID" value="KPV42006.1"/>
    <property type="molecule type" value="Genomic_DNA"/>
</dbReference>
<evidence type="ECO:0000313" key="2">
    <source>
        <dbReference type="Proteomes" id="UP000050482"/>
    </source>
</evidence>
<accession>A0A0P9GNF5</accession>
<gene>
    <name evidence="1" type="ORF">AN477_19750</name>
</gene>
<reference evidence="1 2" key="1">
    <citation type="submission" date="2015-09" db="EMBL/GenBank/DDBJ databases">
        <title>Draft genome sequence of Alicyclobacillus ferrooxydans DSM 22381.</title>
        <authorList>
            <person name="Hemp J."/>
        </authorList>
    </citation>
    <scope>NUCLEOTIDE SEQUENCE [LARGE SCALE GENOMIC DNA]</scope>
    <source>
        <strain evidence="1 2">TC-34</strain>
    </source>
</reference>
<comment type="caution">
    <text evidence="1">The sequence shown here is derived from an EMBL/GenBank/DDBJ whole genome shotgun (WGS) entry which is preliminary data.</text>
</comment>